<keyword evidence="3" id="KW-1185">Reference proteome</keyword>
<sequence>MSAIGKGMWAAIAIAAGMASMAAPTAHAQWDQGSINCSSNDGRFVRCRTPWPASQLSRQLSDTRCVYGQTWGNDRGSVWVDRGCRANFEPARGGGWGGGWGGDRPGWGDDRPGWGDDSAQVRCDSNGNRRQYCPIDLGRGGRVRLVRRLSDSPCREGDTWGWDRRGVWVDEGCRAIFQIDRRW</sequence>
<evidence type="ECO:0008006" key="4">
    <source>
        <dbReference type="Google" id="ProtNLM"/>
    </source>
</evidence>
<feature type="signal peptide" evidence="1">
    <location>
        <begin position="1"/>
        <end position="28"/>
    </location>
</feature>
<evidence type="ECO:0000313" key="3">
    <source>
        <dbReference type="Proteomes" id="UP000199477"/>
    </source>
</evidence>
<proteinExistence type="predicted"/>
<dbReference type="EMBL" id="FONH01000006">
    <property type="protein sequence ID" value="SFF02697.1"/>
    <property type="molecule type" value="Genomic_DNA"/>
</dbReference>
<evidence type="ECO:0000313" key="2">
    <source>
        <dbReference type="EMBL" id="SFF02697.1"/>
    </source>
</evidence>
<gene>
    <name evidence="2" type="ORF">SAMN02799615_02232</name>
</gene>
<organism evidence="2 3">
    <name type="scientific">Dyella marensis</name>
    <dbReference type="NCBI Taxonomy" id="500610"/>
    <lineage>
        <taxon>Bacteria</taxon>
        <taxon>Pseudomonadati</taxon>
        <taxon>Pseudomonadota</taxon>
        <taxon>Gammaproteobacteria</taxon>
        <taxon>Lysobacterales</taxon>
        <taxon>Rhodanobacteraceae</taxon>
        <taxon>Dyella</taxon>
    </lineage>
</organism>
<dbReference type="Pfam" id="PF11218">
    <property type="entry name" value="DUF3011"/>
    <property type="match status" value="1"/>
</dbReference>
<dbReference type="InterPro" id="IPR021381">
    <property type="entry name" value="DUF3011"/>
</dbReference>
<keyword evidence="1" id="KW-0732">Signal</keyword>
<evidence type="ECO:0000256" key="1">
    <source>
        <dbReference type="SAM" id="SignalP"/>
    </source>
</evidence>
<dbReference type="RefSeq" id="WP_026633635.1">
    <property type="nucleotide sequence ID" value="NZ_JBFBVS010000001.1"/>
</dbReference>
<dbReference type="AlphaFoldDB" id="A0A1I2FD67"/>
<feature type="chain" id="PRO_5011526634" description="DUF3011 domain-containing protein" evidence="1">
    <location>
        <begin position="29"/>
        <end position="183"/>
    </location>
</feature>
<name>A0A1I2FD67_9GAMM</name>
<accession>A0A1I2FD67</accession>
<reference evidence="3" key="1">
    <citation type="submission" date="2016-10" db="EMBL/GenBank/DDBJ databases">
        <authorList>
            <person name="Varghese N."/>
            <person name="Submissions S."/>
        </authorList>
    </citation>
    <scope>NUCLEOTIDE SEQUENCE [LARGE SCALE GENOMIC DNA]</scope>
    <source>
        <strain evidence="3">UNC178MFTsu3.1</strain>
    </source>
</reference>
<dbReference type="STRING" id="500610.SAMN02799615_02232"/>
<dbReference type="Proteomes" id="UP000199477">
    <property type="component" value="Unassembled WGS sequence"/>
</dbReference>
<protein>
    <recommendedName>
        <fullName evidence="4">DUF3011 domain-containing protein</fullName>
    </recommendedName>
</protein>